<dbReference type="InterPro" id="IPR007849">
    <property type="entry name" value="ATP10"/>
</dbReference>
<feature type="non-terminal residue" evidence="2">
    <location>
        <position position="113"/>
    </location>
</feature>
<dbReference type="PANTHER" id="PTHR28106:SF1">
    <property type="entry name" value="MITOCHONDRIAL ATPASE COMPLEX SUBUNIT ATP10"/>
    <property type="match status" value="1"/>
</dbReference>
<dbReference type="AlphaFoldDB" id="A0AA38GSL1"/>
<dbReference type="PANTHER" id="PTHR28106">
    <property type="entry name" value="MITOCHONDRIAL ATPASE COMPLEX SUBUNIT ATP10"/>
    <property type="match status" value="1"/>
</dbReference>
<dbReference type="GO" id="GO:0005743">
    <property type="term" value="C:mitochondrial inner membrane"/>
    <property type="evidence" value="ECO:0007669"/>
    <property type="project" value="TreeGrafter"/>
</dbReference>
<protein>
    <submittedName>
        <fullName evidence="2">Uncharacterized protein</fullName>
    </submittedName>
</protein>
<feature type="compositionally biased region" description="Basic and acidic residues" evidence="1">
    <location>
        <begin position="61"/>
        <end position="70"/>
    </location>
</feature>
<comment type="caution">
    <text evidence="2">The sequence shown here is derived from an EMBL/GenBank/DDBJ whole genome shotgun (WGS) entry which is preliminary data.</text>
</comment>
<evidence type="ECO:0000313" key="3">
    <source>
        <dbReference type="Proteomes" id="UP000824469"/>
    </source>
</evidence>
<evidence type="ECO:0000256" key="1">
    <source>
        <dbReference type="SAM" id="MobiDB-lite"/>
    </source>
</evidence>
<dbReference type="GO" id="GO:0033615">
    <property type="term" value="P:mitochondrial proton-transporting ATP synthase complex assembly"/>
    <property type="evidence" value="ECO:0007669"/>
    <property type="project" value="TreeGrafter"/>
</dbReference>
<dbReference type="Proteomes" id="UP000824469">
    <property type="component" value="Unassembled WGS sequence"/>
</dbReference>
<organism evidence="2 3">
    <name type="scientific">Taxus chinensis</name>
    <name type="common">Chinese yew</name>
    <name type="synonym">Taxus wallichiana var. chinensis</name>
    <dbReference type="NCBI Taxonomy" id="29808"/>
    <lineage>
        <taxon>Eukaryota</taxon>
        <taxon>Viridiplantae</taxon>
        <taxon>Streptophyta</taxon>
        <taxon>Embryophyta</taxon>
        <taxon>Tracheophyta</taxon>
        <taxon>Spermatophyta</taxon>
        <taxon>Pinopsida</taxon>
        <taxon>Pinidae</taxon>
        <taxon>Conifers II</taxon>
        <taxon>Cupressales</taxon>
        <taxon>Taxaceae</taxon>
        <taxon>Taxus</taxon>
    </lineage>
</organism>
<proteinExistence type="predicted"/>
<gene>
    <name evidence="2" type="ORF">KI387_000399</name>
</gene>
<feature type="region of interest" description="Disordered" evidence="1">
    <location>
        <begin position="49"/>
        <end position="72"/>
    </location>
</feature>
<reference evidence="2 3" key="1">
    <citation type="journal article" date="2021" name="Nat. Plants">
        <title>The Taxus genome provides insights into paclitaxel biosynthesis.</title>
        <authorList>
            <person name="Xiong X."/>
            <person name="Gou J."/>
            <person name="Liao Q."/>
            <person name="Li Y."/>
            <person name="Zhou Q."/>
            <person name="Bi G."/>
            <person name="Li C."/>
            <person name="Du R."/>
            <person name="Wang X."/>
            <person name="Sun T."/>
            <person name="Guo L."/>
            <person name="Liang H."/>
            <person name="Lu P."/>
            <person name="Wu Y."/>
            <person name="Zhang Z."/>
            <person name="Ro D.K."/>
            <person name="Shang Y."/>
            <person name="Huang S."/>
            <person name="Yan J."/>
        </authorList>
    </citation>
    <scope>NUCLEOTIDE SEQUENCE [LARGE SCALE GENOMIC DNA]</scope>
    <source>
        <strain evidence="2">Ta-2019</strain>
    </source>
</reference>
<dbReference type="OMA" id="RPNDHTH"/>
<keyword evidence="3" id="KW-1185">Reference proteome</keyword>
<evidence type="ECO:0000313" key="2">
    <source>
        <dbReference type="EMBL" id="KAH9328291.1"/>
    </source>
</evidence>
<dbReference type="Pfam" id="PF05176">
    <property type="entry name" value="ATP-synt_10"/>
    <property type="match status" value="1"/>
</dbReference>
<name>A0AA38GSL1_TAXCH</name>
<accession>A0AA38GSL1</accession>
<sequence length="113" mass="12506">CSGDELNRGYFADIFELKNHGGKVGFANKTLIPTIAAKRFPPLTVETADGRKQSLPVEVGRPNDHTHRSDTTASPHATLICLSFRANAQAMIDSWSLPFLEAFKTETDLQLYE</sequence>
<feature type="non-terminal residue" evidence="2">
    <location>
        <position position="1"/>
    </location>
</feature>
<dbReference type="EMBL" id="JAHRHJ020000001">
    <property type="protein sequence ID" value="KAH9328291.1"/>
    <property type="molecule type" value="Genomic_DNA"/>
</dbReference>